<organism evidence="2 3">
    <name type="scientific">Rhodotorula graminis (strain WP1)</name>
    <dbReference type="NCBI Taxonomy" id="578459"/>
    <lineage>
        <taxon>Eukaryota</taxon>
        <taxon>Fungi</taxon>
        <taxon>Dikarya</taxon>
        <taxon>Basidiomycota</taxon>
        <taxon>Pucciniomycotina</taxon>
        <taxon>Microbotryomycetes</taxon>
        <taxon>Sporidiobolales</taxon>
        <taxon>Sporidiobolaceae</taxon>
        <taxon>Rhodotorula</taxon>
    </lineage>
</organism>
<accession>A0A194S8M5</accession>
<gene>
    <name evidence="2" type="ORF">RHOBADRAFT_64618</name>
</gene>
<evidence type="ECO:0000313" key="2">
    <source>
        <dbReference type="EMBL" id="KPV76924.1"/>
    </source>
</evidence>
<dbReference type="EMBL" id="KQ474075">
    <property type="protein sequence ID" value="KPV76924.1"/>
    <property type="molecule type" value="Genomic_DNA"/>
</dbReference>
<protein>
    <submittedName>
        <fullName evidence="2">Uncharacterized protein</fullName>
    </submittedName>
</protein>
<dbReference type="OMA" id="HIDEMHA"/>
<keyword evidence="1" id="KW-0732">Signal</keyword>
<dbReference type="OrthoDB" id="2525137at2759"/>
<evidence type="ECO:0000256" key="1">
    <source>
        <dbReference type="SAM" id="SignalP"/>
    </source>
</evidence>
<dbReference type="AlphaFoldDB" id="A0A194S8M5"/>
<dbReference type="GeneID" id="28978975"/>
<feature type="chain" id="PRO_5008265542" evidence="1">
    <location>
        <begin position="25"/>
        <end position="271"/>
    </location>
</feature>
<dbReference type="Proteomes" id="UP000053890">
    <property type="component" value="Unassembled WGS sequence"/>
</dbReference>
<sequence length="271" mass="28528">MPSIKSCLAAFALAALAISPLAQATPVQANDLVRRSSQPSFYTNEALVERSTESRKESSARVKRAKLAAAKKAKRAMAAQDESQALLKRHIDEMHAREGVTKRDLERRAIFARALKRYRCGTDRVCAKAVTSASDLPSNGRAVCNPISHLCAVGCAEGFTLQNGACIANVPTCGGQVCGSTPNGSFICPSSTNQCTLICDRASGYMATADNTCISIRSSPDNCGAVGNVCPGSYNGVGSSSCRNGVCRLNCPNGTTLRRTLDGSSLYCYGA</sequence>
<evidence type="ECO:0000313" key="3">
    <source>
        <dbReference type="Proteomes" id="UP000053890"/>
    </source>
</evidence>
<proteinExistence type="predicted"/>
<reference evidence="2 3" key="1">
    <citation type="journal article" date="2015" name="Front. Microbiol.">
        <title>Genome sequence of the plant growth promoting endophytic yeast Rhodotorula graminis WP1.</title>
        <authorList>
            <person name="Firrincieli A."/>
            <person name="Otillar R."/>
            <person name="Salamov A."/>
            <person name="Schmutz J."/>
            <person name="Khan Z."/>
            <person name="Redman R.S."/>
            <person name="Fleck N.D."/>
            <person name="Lindquist E."/>
            <person name="Grigoriev I.V."/>
            <person name="Doty S.L."/>
        </authorList>
    </citation>
    <scope>NUCLEOTIDE SEQUENCE [LARGE SCALE GENOMIC DNA]</scope>
    <source>
        <strain evidence="2 3">WP1</strain>
    </source>
</reference>
<dbReference type="RefSeq" id="XP_018272973.1">
    <property type="nucleotide sequence ID" value="XM_018418528.1"/>
</dbReference>
<name>A0A194S8M5_RHOGW</name>
<feature type="signal peptide" evidence="1">
    <location>
        <begin position="1"/>
        <end position="24"/>
    </location>
</feature>
<keyword evidence="3" id="KW-1185">Reference proteome</keyword>